<dbReference type="InterPro" id="IPR011527">
    <property type="entry name" value="ABC1_TM_dom"/>
</dbReference>
<feature type="domain" description="ABC transmembrane type-1" evidence="14">
    <location>
        <begin position="50"/>
        <end position="342"/>
    </location>
</feature>
<dbReference type="PROSITE" id="PS50929">
    <property type="entry name" value="ABC_TM1F"/>
    <property type="match status" value="2"/>
</dbReference>
<feature type="transmembrane region" description="Helical" evidence="12">
    <location>
        <begin position="281"/>
        <end position="303"/>
    </location>
</feature>
<dbReference type="OrthoDB" id="6500128at2759"/>
<dbReference type="PROSITE" id="PS50893">
    <property type="entry name" value="ABC_TRANSPORTER_2"/>
    <property type="match status" value="2"/>
</dbReference>
<evidence type="ECO:0000256" key="11">
    <source>
        <dbReference type="ARBA" id="ARBA00023180"/>
    </source>
</evidence>
<organism evidence="15 16">
    <name type="scientific">Basidiobolus meristosporus CBS 931.73</name>
    <dbReference type="NCBI Taxonomy" id="1314790"/>
    <lineage>
        <taxon>Eukaryota</taxon>
        <taxon>Fungi</taxon>
        <taxon>Fungi incertae sedis</taxon>
        <taxon>Zoopagomycota</taxon>
        <taxon>Entomophthoromycotina</taxon>
        <taxon>Basidiobolomycetes</taxon>
        <taxon>Basidiobolales</taxon>
        <taxon>Basidiobolaceae</taxon>
        <taxon>Basidiobolus</taxon>
    </lineage>
</organism>
<evidence type="ECO:0000313" key="15">
    <source>
        <dbReference type="EMBL" id="ORX96059.1"/>
    </source>
</evidence>
<dbReference type="EMBL" id="MCFE01000162">
    <property type="protein sequence ID" value="ORX96059.1"/>
    <property type="molecule type" value="Genomic_DNA"/>
</dbReference>
<dbReference type="GO" id="GO:0005524">
    <property type="term" value="F:ATP binding"/>
    <property type="evidence" value="ECO:0007669"/>
    <property type="project" value="UniProtKB-KW"/>
</dbReference>
<proteinExistence type="inferred from homology"/>
<dbReference type="InterPro" id="IPR003439">
    <property type="entry name" value="ABC_transporter-like_ATP-bd"/>
</dbReference>
<dbReference type="CDD" id="cd18577">
    <property type="entry name" value="ABC_6TM_Pgp_ABCB1_D1_like"/>
    <property type="match status" value="1"/>
</dbReference>
<dbReference type="SUPFAM" id="SSF90123">
    <property type="entry name" value="ABC transporter transmembrane region"/>
    <property type="match status" value="2"/>
</dbReference>
<keyword evidence="9 12" id="KW-1133">Transmembrane helix</keyword>
<keyword evidence="11" id="KW-0325">Glycoprotein</keyword>
<reference evidence="15 16" key="1">
    <citation type="submission" date="2016-07" db="EMBL/GenBank/DDBJ databases">
        <title>Pervasive Adenine N6-methylation of Active Genes in Fungi.</title>
        <authorList>
            <consortium name="DOE Joint Genome Institute"/>
            <person name="Mondo S.J."/>
            <person name="Dannebaum R.O."/>
            <person name="Kuo R.C."/>
            <person name="Labutti K."/>
            <person name="Haridas S."/>
            <person name="Kuo A."/>
            <person name="Salamov A."/>
            <person name="Ahrendt S.R."/>
            <person name="Lipzen A."/>
            <person name="Sullivan W."/>
            <person name="Andreopoulos W.B."/>
            <person name="Clum A."/>
            <person name="Lindquist E."/>
            <person name="Daum C."/>
            <person name="Ramamoorthy G.K."/>
            <person name="Gryganskyi A."/>
            <person name="Culley D."/>
            <person name="Magnuson J.K."/>
            <person name="James T.Y."/>
            <person name="O'Malley M.A."/>
            <person name="Stajich J.E."/>
            <person name="Spatafora J.W."/>
            <person name="Visel A."/>
            <person name="Grigoriev I.V."/>
        </authorList>
    </citation>
    <scope>NUCLEOTIDE SEQUENCE [LARGE SCALE GENOMIC DNA]</scope>
    <source>
        <strain evidence="15 16">CBS 931.73</strain>
    </source>
</reference>
<dbReference type="InterPro" id="IPR017871">
    <property type="entry name" value="ABC_transporter-like_CS"/>
</dbReference>
<comment type="caution">
    <text evidence="15">The sequence shown here is derived from an EMBL/GenBank/DDBJ whole genome shotgun (WGS) entry which is preliminary data.</text>
</comment>
<dbReference type="Gene3D" id="3.40.50.300">
    <property type="entry name" value="P-loop containing nucleotide triphosphate hydrolases"/>
    <property type="match status" value="2"/>
</dbReference>
<accession>A0A1Y1YDJ3</accession>
<feature type="transmembrane region" description="Helical" evidence="12">
    <location>
        <begin position="175"/>
        <end position="194"/>
    </location>
</feature>
<dbReference type="STRING" id="1314790.A0A1Y1YDJ3"/>
<dbReference type="GO" id="GO:0090374">
    <property type="term" value="P:oligopeptide export from mitochondrion"/>
    <property type="evidence" value="ECO:0007669"/>
    <property type="project" value="TreeGrafter"/>
</dbReference>
<evidence type="ECO:0000256" key="7">
    <source>
        <dbReference type="ARBA" id="ARBA00022840"/>
    </source>
</evidence>
<dbReference type="CDD" id="cd18578">
    <property type="entry name" value="ABC_6TM_Pgp_ABCB1_D2_like"/>
    <property type="match status" value="1"/>
</dbReference>
<dbReference type="GO" id="GO:0016887">
    <property type="term" value="F:ATP hydrolysis activity"/>
    <property type="evidence" value="ECO:0007669"/>
    <property type="project" value="InterPro"/>
</dbReference>
<evidence type="ECO:0000313" key="16">
    <source>
        <dbReference type="Proteomes" id="UP000193498"/>
    </source>
</evidence>
<evidence type="ECO:0000256" key="8">
    <source>
        <dbReference type="ARBA" id="ARBA00022967"/>
    </source>
</evidence>
<evidence type="ECO:0000256" key="3">
    <source>
        <dbReference type="ARBA" id="ARBA00022448"/>
    </source>
</evidence>
<feature type="transmembrane region" description="Helical" evidence="12">
    <location>
        <begin position="961"/>
        <end position="980"/>
    </location>
</feature>
<name>A0A1Y1YDJ3_9FUNG</name>
<dbReference type="Proteomes" id="UP000193498">
    <property type="component" value="Unassembled WGS sequence"/>
</dbReference>
<evidence type="ECO:0000256" key="4">
    <source>
        <dbReference type="ARBA" id="ARBA00022692"/>
    </source>
</evidence>
<comment type="similarity">
    <text evidence="2">Belongs to the ABC transporter superfamily. ABCB family. Multidrug resistance exporter (TC 3.A.1.201) subfamily.</text>
</comment>
<gene>
    <name evidence="15" type="ORF">K493DRAFT_218180</name>
</gene>
<dbReference type="PANTHER" id="PTHR43394">
    <property type="entry name" value="ATP-DEPENDENT PERMEASE MDL1, MITOCHONDRIAL"/>
    <property type="match status" value="1"/>
</dbReference>
<feature type="transmembrane region" description="Helical" evidence="12">
    <location>
        <begin position="923"/>
        <end position="949"/>
    </location>
</feature>
<feature type="transmembrane region" description="Helical" evidence="12">
    <location>
        <begin position="47"/>
        <end position="70"/>
    </location>
</feature>
<keyword evidence="6" id="KW-0547">Nucleotide-binding</keyword>
<feature type="domain" description="ABC transporter" evidence="13">
    <location>
        <begin position="383"/>
        <end position="623"/>
    </location>
</feature>
<sequence length="1279" mass="139910">MTEDKEKRSSFFKLHSEHSLPANDEKEAETKIGVLQLFRYSSGIDRFLILVASLCSVGSGATLPLMTVIFSKILADIVNFQPTTDTVLIGEFNSKVNQNVIYFIILGAVTFTLSYGQTSLWIITGERQCLRMRQYYYAAILRQEISWFDFRSSGDLTSRIAGDVTIIQEGISQKVGLVIQNITTFIGGFVLAFVKGWKMALVLLSALPLLAAVGALMTRFVTQNTSGGQGAYASAGGVADEVLSSIKTVYAFGSQRREILRYNANLDVAQRAGVKRSIFEGLGLGLMMMVVYFTYALGFWYGSRLIYDNTMTSEQVLNVIISLMLGAMSLGTASPYMSSISSAQGAAAKVYEIIERQSRIDPSSDEGRRIDYSNPEKSLQGYIEFQDVSFTYPCRPDVPILKNFNLQVKPGQTVALVGSSGSGKSTCVQLLERFYDPTKGTVSIDGIDLKEFNIKDLRRSIGLVGQEPVLFGTSIYENIVWGSRNDDDIPTREEVEQACKLANAHDFISALPDRYDTLVGEKGALLSGGQKQRIAIARALIKNPRILLLDEATSALDTESEGIVQDALDKAARDRTTIVIAHRLSTIKNADLIVVMQQGTMVESGTHSELIAQEGVYAGLVRAQELRKSEDQREQEVTADSVDAVGHILGENQVDPISKLASRFSQYTAVSEESKESKESGSNFSFGRVFKLNQPEWYLLVIGTIGSAIDGAIMPIFSIVFRYIMEAFANQDLSKMKKDANFWSLMFVVLGIVSFFSGFSKTAFFDIAGERLTRRLRSLSFVAYLRQEVAYFDEKENGTGALTSKLSTEAHMVQELAGKLAGVLVQAVVGLLTGIIIAFVNGWKLTLVVLACVPVLIIATVLQMKSLTGFSEKTKKTYEQAAQIASESVQNMRTVASLAREETFQRLFEERNAPAHKTAIRGAIVSSLGTGFSNGSIYLVYALAFWYGAHLIKSGEYDSSKVMQVLFAVIFSAVTVGQVSSLTGNISRARVAASDIFRLLDRQPKIDSLPDSKITPPASFSGKVDVDDAYFSYPTRPKVPILQGFDLSVLVGKNVALVGSSGSGKSTIVSLVQRFYDPNSVNVEDIDVRDWNLNDLRSHMATVGQEPVLFGCSIAENIAYGIINNLQTRDDGSLEISNVLQCRIEEAAKAANIHDFIINLPNGYNTNVGQKGAQLSGGQKQRVAIARAIIRNPTLLLLDEATSALDSESEKVVQAALDSASEGRTTITIAHRLSTVQNADLIVVVKNGTVIELGTHAELLAKRGFYHMLVSKQMLEDVN</sequence>
<feature type="domain" description="ABC transmembrane type-1" evidence="14">
    <location>
        <begin position="701"/>
        <end position="988"/>
    </location>
</feature>
<evidence type="ECO:0000256" key="6">
    <source>
        <dbReference type="ARBA" id="ARBA00022741"/>
    </source>
</evidence>
<dbReference type="FunFam" id="1.20.1560.10:FF:000009">
    <property type="entry name" value="ABC transporter B family member 1"/>
    <property type="match status" value="1"/>
</dbReference>
<protein>
    <submittedName>
        <fullName evidence="15">p-loop containing nucleoside triphosphate hydrolase protein</fullName>
    </submittedName>
</protein>
<feature type="transmembrane region" description="Helical" evidence="12">
    <location>
        <begin position="845"/>
        <end position="864"/>
    </location>
</feature>
<dbReference type="SUPFAM" id="SSF52540">
    <property type="entry name" value="P-loop containing nucleoside triphosphate hydrolases"/>
    <property type="match status" value="2"/>
</dbReference>
<keyword evidence="4 12" id="KW-0812">Transmembrane</keyword>
<keyword evidence="10 12" id="KW-0472">Membrane</keyword>
<dbReference type="Pfam" id="PF00005">
    <property type="entry name" value="ABC_tran"/>
    <property type="match status" value="2"/>
</dbReference>
<dbReference type="FunFam" id="1.20.1560.10:FF:000102">
    <property type="entry name" value="ABC multidrug transporter Mdr1"/>
    <property type="match status" value="1"/>
</dbReference>
<dbReference type="Pfam" id="PF00664">
    <property type="entry name" value="ABC_membrane"/>
    <property type="match status" value="2"/>
</dbReference>
<dbReference type="InParanoid" id="A0A1Y1YDJ3"/>
<keyword evidence="3" id="KW-0813">Transport</keyword>
<dbReference type="PROSITE" id="PS00211">
    <property type="entry name" value="ABC_TRANSPORTER_1"/>
    <property type="match status" value="2"/>
</dbReference>
<dbReference type="InterPro" id="IPR036640">
    <property type="entry name" value="ABC1_TM_sf"/>
</dbReference>
<evidence type="ECO:0000256" key="5">
    <source>
        <dbReference type="ARBA" id="ARBA00022737"/>
    </source>
</evidence>
<dbReference type="SMART" id="SM00382">
    <property type="entry name" value="AAA"/>
    <property type="match status" value="2"/>
</dbReference>
<dbReference type="GO" id="GO:0005743">
    <property type="term" value="C:mitochondrial inner membrane"/>
    <property type="evidence" value="ECO:0007669"/>
    <property type="project" value="TreeGrafter"/>
</dbReference>
<dbReference type="Gene3D" id="1.20.1560.10">
    <property type="entry name" value="ABC transporter type 1, transmembrane domain"/>
    <property type="match status" value="1"/>
</dbReference>
<feature type="transmembrane region" description="Helical" evidence="12">
    <location>
        <begin position="745"/>
        <end position="768"/>
    </location>
</feature>
<keyword evidence="15" id="KW-0378">Hydrolase</keyword>
<evidence type="ECO:0000256" key="2">
    <source>
        <dbReference type="ARBA" id="ARBA00007577"/>
    </source>
</evidence>
<dbReference type="AlphaFoldDB" id="A0A1Y1YDJ3"/>
<keyword evidence="7" id="KW-0067">ATP-binding</keyword>
<feature type="transmembrane region" description="Helical" evidence="12">
    <location>
        <begin position="315"/>
        <end position="333"/>
    </location>
</feature>
<feature type="domain" description="ABC transporter" evidence="13">
    <location>
        <begin position="1024"/>
        <end position="1272"/>
    </location>
</feature>
<keyword evidence="5" id="KW-0677">Repeat</keyword>
<dbReference type="FunFam" id="3.40.50.300:FF:000479">
    <property type="entry name" value="Multidrug resistance protein 1A"/>
    <property type="match status" value="1"/>
</dbReference>
<evidence type="ECO:0000256" key="12">
    <source>
        <dbReference type="SAM" id="Phobius"/>
    </source>
</evidence>
<feature type="transmembrane region" description="Helical" evidence="12">
    <location>
        <begin position="820"/>
        <end position="839"/>
    </location>
</feature>
<dbReference type="PANTHER" id="PTHR43394:SF27">
    <property type="entry name" value="ATP-DEPENDENT TRANSLOCASE ABCB1-LIKE"/>
    <property type="match status" value="1"/>
</dbReference>
<dbReference type="FunFam" id="3.40.50.300:FF:000205">
    <property type="entry name" value="ABC transporter B family member 4"/>
    <property type="match status" value="1"/>
</dbReference>
<dbReference type="CDD" id="cd03249">
    <property type="entry name" value="ABC_MTABC3_MDL1_MDL2"/>
    <property type="match status" value="2"/>
</dbReference>
<keyword evidence="16" id="KW-1185">Reference proteome</keyword>
<feature type="transmembrane region" description="Helical" evidence="12">
    <location>
        <begin position="200"/>
        <end position="221"/>
    </location>
</feature>
<evidence type="ECO:0000256" key="1">
    <source>
        <dbReference type="ARBA" id="ARBA00004141"/>
    </source>
</evidence>
<comment type="subcellular location">
    <subcellularLocation>
        <location evidence="1">Membrane</location>
        <topology evidence="1">Multi-pass membrane protein</topology>
    </subcellularLocation>
</comment>
<dbReference type="InterPro" id="IPR003593">
    <property type="entry name" value="AAA+_ATPase"/>
</dbReference>
<evidence type="ECO:0000259" key="14">
    <source>
        <dbReference type="PROSITE" id="PS50929"/>
    </source>
</evidence>
<feature type="transmembrane region" description="Helical" evidence="12">
    <location>
        <begin position="697"/>
        <end position="725"/>
    </location>
</feature>
<feature type="transmembrane region" description="Helical" evidence="12">
    <location>
        <begin position="100"/>
        <end position="123"/>
    </location>
</feature>
<evidence type="ECO:0000256" key="10">
    <source>
        <dbReference type="ARBA" id="ARBA00023136"/>
    </source>
</evidence>
<evidence type="ECO:0000259" key="13">
    <source>
        <dbReference type="PROSITE" id="PS50893"/>
    </source>
</evidence>
<evidence type="ECO:0000256" key="9">
    <source>
        <dbReference type="ARBA" id="ARBA00022989"/>
    </source>
</evidence>
<dbReference type="InterPro" id="IPR039421">
    <property type="entry name" value="Type_1_exporter"/>
</dbReference>
<dbReference type="InterPro" id="IPR027417">
    <property type="entry name" value="P-loop_NTPase"/>
</dbReference>
<keyword evidence="8" id="KW-1278">Translocase</keyword>
<dbReference type="GO" id="GO:0015421">
    <property type="term" value="F:ABC-type oligopeptide transporter activity"/>
    <property type="evidence" value="ECO:0007669"/>
    <property type="project" value="TreeGrafter"/>
</dbReference>